<keyword evidence="2" id="KW-1185">Reference proteome</keyword>
<dbReference type="Proteomes" id="UP001626550">
    <property type="component" value="Unassembled WGS sequence"/>
</dbReference>
<proteinExistence type="predicted"/>
<reference evidence="1 2" key="1">
    <citation type="submission" date="2024-11" db="EMBL/GenBank/DDBJ databases">
        <title>Adaptive evolution of stress response genes in parasites aligns with host niche diversity.</title>
        <authorList>
            <person name="Hahn C."/>
            <person name="Resl P."/>
        </authorList>
    </citation>
    <scope>NUCLEOTIDE SEQUENCE [LARGE SCALE GENOMIC DNA]</scope>
    <source>
        <strain evidence="1">EGGRZ-B1_66</strain>
        <tissue evidence="1">Body</tissue>
    </source>
</reference>
<protein>
    <submittedName>
        <fullName evidence="1">Uncharacterized protein</fullName>
    </submittedName>
</protein>
<dbReference type="AlphaFoldDB" id="A0ABD2PIM6"/>
<sequence length="161" mass="18200">MERKILQAKTPVPFHFDMEEQKSPPLLTMHKRYSTPITGISLVDGADSNENLVRRYTIFCSGYGTNSVKLHRANTQISNSLNPRIQFIRGMQNPLTNASQKLIKTRTINGEIQRDLYADKKSLLRPLLGGASKFQHLDSISCYVNTRPIPKFCTVAHSEPV</sequence>
<comment type="caution">
    <text evidence="1">The sequence shown here is derived from an EMBL/GenBank/DDBJ whole genome shotgun (WGS) entry which is preliminary data.</text>
</comment>
<name>A0ABD2PIM6_9PLAT</name>
<accession>A0ABD2PIM6</accession>
<organism evidence="1 2">
    <name type="scientific">Cichlidogyrus casuarinus</name>
    <dbReference type="NCBI Taxonomy" id="1844966"/>
    <lineage>
        <taxon>Eukaryota</taxon>
        <taxon>Metazoa</taxon>
        <taxon>Spiralia</taxon>
        <taxon>Lophotrochozoa</taxon>
        <taxon>Platyhelminthes</taxon>
        <taxon>Monogenea</taxon>
        <taxon>Monopisthocotylea</taxon>
        <taxon>Dactylogyridea</taxon>
        <taxon>Ancyrocephalidae</taxon>
        <taxon>Cichlidogyrus</taxon>
    </lineage>
</organism>
<gene>
    <name evidence="1" type="ORF">Ciccas_014537</name>
</gene>
<evidence type="ECO:0000313" key="2">
    <source>
        <dbReference type="Proteomes" id="UP001626550"/>
    </source>
</evidence>
<evidence type="ECO:0000313" key="1">
    <source>
        <dbReference type="EMBL" id="KAL3306964.1"/>
    </source>
</evidence>
<dbReference type="EMBL" id="JBJKFK010008840">
    <property type="protein sequence ID" value="KAL3306964.1"/>
    <property type="molecule type" value="Genomic_DNA"/>
</dbReference>